<sequence>MIQQHSGIIRKILYLYADNPEDQADLHQEILYQAWKSIDRFKGNSKFSTWLYRLSLNTVLTHKRKNSRLKKEPMNESHEQSVLYPEPSDKSDLLWNAIKKLGDIDKTLISLHLEDYSNDEITEILGISKNHVAVKLHRIRQQLEKQLSNV</sequence>
<evidence type="ECO:0000313" key="8">
    <source>
        <dbReference type="EMBL" id="MCA6075517.1"/>
    </source>
</evidence>
<dbReference type="EMBL" id="JAIXNE010000004">
    <property type="protein sequence ID" value="MCA6077822.1"/>
    <property type="molecule type" value="Genomic_DNA"/>
</dbReference>
<dbReference type="PANTHER" id="PTHR43133">
    <property type="entry name" value="RNA POLYMERASE ECF-TYPE SIGMA FACTO"/>
    <property type="match status" value="1"/>
</dbReference>
<gene>
    <name evidence="8" type="ORF">LDX50_11610</name>
    <name evidence="9" type="ORF">LDX50_17580</name>
    <name evidence="10" type="ORF">LDX50_23300</name>
</gene>
<name>A0A9X1HUI3_9BACT</name>
<evidence type="ECO:0000256" key="1">
    <source>
        <dbReference type="ARBA" id="ARBA00010641"/>
    </source>
</evidence>
<dbReference type="RefSeq" id="WP_225698617.1">
    <property type="nucleotide sequence ID" value="NZ_JAIXNE010000002.1"/>
</dbReference>
<dbReference type="PANTHER" id="PTHR43133:SF45">
    <property type="entry name" value="RNA POLYMERASE ECF-TYPE SIGMA FACTOR"/>
    <property type="match status" value="1"/>
</dbReference>
<dbReference type="GO" id="GO:0016987">
    <property type="term" value="F:sigma factor activity"/>
    <property type="evidence" value="ECO:0007669"/>
    <property type="project" value="UniProtKB-KW"/>
</dbReference>
<reference evidence="9" key="1">
    <citation type="submission" date="2021-09" db="EMBL/GenBank/DDBJ databases">
        <title>Fulvivirga sp. isolated from coastal sediment.</title>
        <authorList>
            <person name="Yu H."/>
        </authorList>
    </citation>
    <scope>NUCLEOTIDE SEQUENCE</scope>
    <source>
        <strain evidence="9">1062</strain>
    </source>
</reference>
<dbReference type="Gene3D" id="1.10.1740.10">
    <property type="match status" value="1"/>
</dbReference>
<dbReference type="Gene3D" id="1.10.10.10">
    <property type="entry name" value="Winged helix-like DNA-binding domain superfamily/Winged helix DNA-binding domain"/>
    <property type="match status" value="1"/>
</dbReference>
<accession>A0A9X1HUI3</accession>
<evidence type="ECO:0000256" key="3">
    <source>
        <dbReference type="ARBA" id="ARBA00023082"/>
    </source>
</evidence>
<evidence type="ECO:0000256" key="2">
    <source>
        <dbReference type="ARBA" id="ARBA00023015"/>
    </source>
</evidence>
<evidence type="ECO:0000256" key="4">
    <source>
        <dbReference type="ARBA" id="ARBA00023163"/>
    </source>
</evidence>
<feature type="domain" description="RNA polymerase sigma-70 region 2" evidence="6">
    <location>
        <begin position="1"/>
        <end position="68"/>
    </location>
</feature>
<evidence type="ECO:0000313" key="11">
    <source>
        <dbReference type="Proteomes" id="UP001139409"/>
    </source>
</evidence>
<dbReference type="NCBIfam" id="TIGR02937">
    <property type="entry name" value="sigma70-ECF"/>
    <property type="match status" value="1"/>
</dbReference>
<feature type="region of interest" description="Disordered" evidence="5">
    <location>
        <begin position="65"/>
        <end position="85"/>
    </location>
</feature>
<dbReference type="SUPFAM" id="SSF88659">
    <property type="entry name" value="Sigma3 and sigma4 domains of RNA polymerase sigma factors"/>
    <property type="match status" value="1"/>
</dbReference>
<evidence type="ECO:0000259" key="6">
    <source>
        <dbReference type="Pfam" id="PF04542"/>
    </source>
</evidence>
<dbReference type="InterPro" id="IPR039425">
    <property type="entry name" value="RNA_pol_sigma-70-like"/>
</dbReference>
<dbReference type="InterPro" id="IPR013324">
    <property type="entry name" value="RNA_pol_sigma_r3/r4-like"/>
</dbReference>
<dbReference type="GO" id="GO:0003677">
    <property type="term" value="F:DNA binding"/>
    <property type="evidence" value="ECO:0007669"/>
    <property type="project" value="InterPro"/>
</dbReference>
<keyword evidence="2" id="KW-0805">Transcription regulation</keyword>
<dbReference type="InterPro" id="IPR013325">
    <property type="entry name" value="RNA_pol_sigma_r2"/>
</dbReference>
<dbReference type="Proteomes" id="UP001139409">
    <property type="component" value="Unassembled WGS sequence"/>
</dbReference>
<keyword evidence="4" id="KW-0804">Transcription</keyword>
<keyword evidence="3" id="KW-0731">Sigma factor</keyword>
<organism evidence="9 11">
    <name type="scientific">Fulvivirga sedimenti</name>
    <dbReference type="NCBI Taxonomy" id="2879465"/>
    <lineage>
        <taxon>Bacteria</taxon>
        <taxon>Pseudomonadati</taxon>
        <taxon>Bacteroidota</taxon>
        <taxon>Cytophagia</taxon>
        <taxon>Cytophagales</taxon>
        <taxon>Fulvivirgaceae</taxon>
        <taxon>Fulvivirga</taxon>
    </lineage>
</organism>
<feature type="domain" description="RNA polymerase sigma factor 70 region 4 type 2" evidence="7">
    <location>
        <begin position="93"/>
        <end position="143"/>
    </location>
</feature>
<dbReference type="GO" id="GO:0006352">
    <property type="term" value="P:DNA-templated transcription initiation"/>
    <property type="evidence" value="ECO:0007669"/>
    <property type="project" value="InterPro"/>
</dbReference>
<dbReference type="InterPro" id="IPR036388">
    <property type="entry name" value="WH-like_DNA-bd_sf"/>
</dbReference>
<protein>
    <submittedName>
        <fullName evidence="9">RNA polymerase sigma factor</fullName>
    </submittedName>
</protein>
<evidence type="ECO:0000256" key="5">
    <source>
        <dbReference type="SAM" id="MobiDB-lite"/>
    </source>
</evidence>
<evidence type="ECO:0000313" key="9">
    <source>
        <dbReference type="EMBL" id="MCA6076694.1"/>
    </source>
</evidence>
<evidence type="ECO:0000259" key="7">
    <source>
        <dbReference type="Pfam" id="PF08281"/>
    </source>
</evidence>
<dbReference type="EMBL" id="JAIXNE010000003">
    <property type="protein sequence ID" value="MCA6076694.1"/>
    <property type="molecule type" value="Genomic_DNA"/>
</dbReference>
<dbReference type="EMBL" id="JAIXNE010000002">
    <property type="protein sequence ID" value="MCA6075517.1"/>
    <property type="molecule type" value="Genomic_DNA"/>
</dbReference>
<comment type="caution">
    <text evidence="9">The sequence shown here is derived from an EMBL/GenBank/DDBJ whole genome shotgun (WGS) entry which is preliminary data.</text>
</comment>
<dbReference type="Pfam" id="PF08281">
    <property type="entry name" value="Sigma70_r4_2"/>
    <property type="match status" value="1"/>
</dbReference>
<proteinExistence type="inferred from homology"/>
<dbReference type="InterPro" id="IPR007627">
    <property type="entry name" value="RNA_pol_sigma70_r2"/>
</dbReference>
<comment type="similarity">
    <text evidence="1">Belongs to the sigma-70 factor family. ECF subfamily.</text>
</comment>
<dbReference type="SUPFAM" id="SSF88946">
    <property type="entry name" value="Sigma2 domain of RNA polymerase sigma factors"/>
    <property type="match status" value="1"/>
</dbReference>
<feature type="compositionally biased region" description="Basic and acidic residues" evidence="5">
    <location>
        <begin position="69"/>
        <end position="79"/>
    </location>
</feature>
<dbReference type="AlphaFoldDB" id="A0A9X1HUI3"/>
<dbReference type="Pfam" id="PF04542">
    <property type="entry name" value="Sigma70_r2"/>
    <property type="match status" value="1"/>
</dbReference>
<dbReference type="InterPro" id="IPR014284">
    <property type="entry name" value="RNA_pol_sigma-70_dom"/>
</dbReference>
<evidence type="ECO:0000313" key="10">
    <source>
        <dbReference type="EMBL" id="MCA6077822.1"/>
    </source>
</evidence>
<keyword evidence="11" id="KW-1185">Reference proteome</keyword>
<dbReference type="InterPro" id="IPR013249">
    <property type="entry name" value="RNA_pol_sigma70_r4_t2"/>
</dbReference>